<keyword evidence="4" id="KW-0106">Calcium</keyword>
<evidence type="ECO:0000313" key="8">
    <source>
        <dbReference type="Proteomes" id="UP000821853"/>
    </source>
</evidence>
<dbReference type="GO" id="GO:0008484">
    <property type="term" value="F:sulfuric ester hydrolase activity"/>
    <property type="evidence" value="ECO:0007669"/>
    <property type="project" value="InterPro"/>
</dbReference>
<proteinExistence type="inferred from homology"/>
<dbReference type="PANTHER" id="PTHR10342:SF273">
    <property type="entry name" value="RE14504P"/>
    <property type="match status" value="1"/>
</dbReference>
<accession>A0A9J6G1Q1</accession>
<feature type="domain" description="Sulfatase N-terminal" evidence="6">
    <location>
        <begin position="68"/>
        <end position="209"/>
    </location>
</feature>
<dbReference type="Proteomes" id="UP000821853">
    <property type="component" value="Chromosome 2"/>
</dbReference>
<dbReference type="InterPro" id="IPR000917">
    <property type="entry name" value="Sulfatase_N"/>
</dbReference>
<dbReference type="PANTHER" id="PTHR10342">
    <property type="entry name" value="ARYLSULFATASE"/>
    <property type="match status" value="1"/>
</dbReference>
<evidence type="ECO:0000256" key="1">
    <source>
        <dbReference type="ARBA" id="ARBA00001913"/>
    </source>
</evidence>
<organism evidence="7 8">
    <name type="scientific">Haemaphysalis longicornis</name>
    <name type="common">Bush tick</name>
    <dbReference type="NCBI Taxonomy" id="44386"/>
    <lineage>
        <taxon>Eukaryota</taxon>
        <taxon>Metazoa</taxon>
        <taxon>Ecdysozoa</taxon>
        <taxon>Arthropoda</taxon>
        <taxon>Chelicerata</taxon>
        <taxon>Arachnida</taxon>
        <taxon>Acari</taxon>
        <taxon>Parasitiformes</taxon>
        <taxon>Ixodida</taxon>
        <taxon>Ixodoidea</taxon>
        <taxon>Ixodidae</taxon>
        <taxon>Haemaphysalinae</taxon>
        <taxon>Haemaphysalis</taxon>
    </lineage>
</organism>
<dbReference type="SUPFAM" id="SSF53649">
    <property type="entry name" value="Alkaline phosphatase-like"/>
    <property type="match status" value="1"/>
</dbReference>
<name>A0A9J6G1Q1_HAELO</name>
<comment type="similarity">
    <text evidence="2">Belongs to the sulfatase family.</text>
</comment>
<evidence type="ECO:0000256" key="3">
    <source>
        <dbReference type="ARBA" id="ARBA00022723"/>
    </source>
</evidence>
<dbReference type="InterPro" id="IPR017850">
    <property type="entry name" value="Alkaline_phosphatase_core_sf"/>
</dbReference>
<comment type="cofactor">
    <cofactor evidence="1">
        <name>Ca(2+)</name>
        <dbReference type="ChEBI" id="CHEBI:29108"/>
    </cofactor>
</comment>
<evidence type="ECO:0000256" key="5">
    <source>
        <dbReference type="ARBA" id="ARBA00023180"/>
    </source>
</evidence>
<keyword evidence="5" id="KW-0325">Glycoprotein</keyword>
<dbReference type="Gene3D" id="3.30.1120.10">
    <property type="match status" value="1"/>
</dbReference>
<comment type="caution">
    <text evidence="7">The sequence shown here is derived from an EMBL/GenBank/DDBJ whole genome shotgun (WGS) entry which is preliminary data.</text>
</comment>
<dbReference type="Gene3D" id="3.40.720.10">
    <property type="entry name" value="Alkaline Phosphatase, subunit A"/>
    <property type="match status" value="1"/>
</dbReference>
<dbReference type="GO" id="GO:0046872">
    <property type="term" value="F:metal ion binding"/>
    <property type="evidence" value="ECO:0007669"/>
    <property type="project" value="UniProtKB-KW"/>
</dbReference>
<evidence type="ECO:0000256" key="2">
    <source>
        <dbReference type="ARBA" id="ARBA00008779"/>
    </source>
</evidence>
<dbReference type="Pfam" id="PF00884">
    <property type="entry name" value="Sulfatase"/>
    <property type="match status" value="1"/>
</dbReference>
<dbReference type="OrthoDB" id="103349at2759"/>
<keyword evidence="8" id="KW-1185">Reference proteome</keyword>
<evidence type="ECO:0000313" key="7">
    <source>
        <dbReference type="EMBL" id="KAH9368432.1"/>
    </source>
</evidence>
<sequence>MKSMQLKHVQSTHVQPKSRTAPARFLSLHVHCYGKGAAADGTVKAQPAWKAIRTKTRHGCALPFEVYQPLFLYLPHQATHSAGGLELLQAPEENTAKFPYIGIESRTTYAGMVDALDESVGELLEALEEAGMLNDTILIFASDNGGDLSGDNANQGYNWPLRGTKGTLWEGAMRATALVWSPRLARSSTVSTQLMHATDWLPTLYAAAGGRVGDLGALDGVNMWPALSEGGRSPRTELLHQIDNLSGNSALRFHNFKLVLGSYGDSLDKRFEVIGRTRPYADLKKLRQESRVAAVLRRFYGKRNLFPQGNYWARRGNVTCGQSHGSENFSSGQQYYLFDLDSDPCELRNLASQRPAVREQPK</sequence>
<dbReference type="EMBL" id="JABSTR010000004">
    <property type="protein sequence ID" value="KAH9368432.1"/>
    <property type="molecule type" value="Genomic_DNA"/>
</dbReference>
<keyword evidence="3" id="KW-0479">Metal-binding</keyword>
<protein>
    <recommendedName>
        <fullName evidence="6">Sulfatase N-terminal domain-containing protein</fullName>
    </recommendedName>
</protein>
<dbReference type="VEuPathDB" id="VectorBase:HLOH_045846"/>
<dbReference type="AlphaFoldDB" id="A0A9J6G1Q1"/>
<reference evidence="7 8" key="1">
    <citation type="journal article" date="2020" name="Cell">
        <title>Large-Scale Comparative Analyses of Tick Genomes Elucidate Their Genetic Diversity and Vector Capacities.</title>
        <authorList>
            <consortium name="Tick Genome and Microbiome Consortium (TIGMIC)"/>
            <person name="Jia N."/>
            <person name="Wang J."/>
            <person name="Shi W."/>
            <person name="Du L."/>
            <person name="Sun Y."/>
            <person name="Zhan W."/>
            <person name="Jiang J.F."/>
            <person name="Wang Q."/>
            <person name="Zhang B."/>
            <person name="Ji P."/>
            <person name="Bell-Sakyi L."/>
            <person name="Cui X.M."/>
            <person name="Yuan T.T."/>
            <person name="Jiang B.G."/>
            <person name="Yang W.F."/>
            <person name="Lam T.T."/>
            <person name="Chang Q.C."/>
            <person name="Ding S.J."/>
            <person name="Wang X.J."/>
            <person name="Zhu J.G."/>
            <person name="Ruan X.D."/>
            <person name="Zhao L."/>
            <person name="Wei J.T."/>
            <person name="Ye R.Z."/>
            <person name="Que T.C."/>
            <person name="Du C.H."/>
            <person name="Zhou Y.H."/>
            <person name="Cheng J.X."/>
            <person name="Dai P.F."/>
            <person name="Guo W.B."/>
            <person name="Han X.H."/>
            <person name="Huang E.J."/>
            <person name="Li L.F."/>
            <person name="Wei W."/>
            <person name="Gao Y.C."/>
            <person name="Liu J.Z."/>
            <person name="Shao H.Z."/>
            <person name="Wang X."/>
            <person name="Wang C.C."/>
            <person name="Yang T.C."/>
            <person name="Huo Q.B."/>
            <person name="Li W."/>
            <person name="Chen H.Y."/>
            <person name="Chen S.E."/>
            <person name="Zhou L.G."/>
            <person name="Ni X.B."/>
            <person name="Tian J.H."/>
            <person name="Sheng Y."/>
            <person name="Liu T."/>
            <person name="Pan Y.S."/>
            <person name="Xia L.Y."/>
            <person name="Li J."/>
            <person name="Zhao F."/>
            <person name="Cao W.C."/>
        </authorList>
    </citation>
    <scope>NUCLEOTIDE SEQUENCE [LARGE SCALE GENOMIC DNA]</scope>
    <source>
        <strain evidence="7">HaeL-2018</strain>
    </source>
</reference>
<evidence type="ECO:0000259" key="6">
    <source>
        <dbReference type="Pfam" id="PF00884"/>
    </source>
</evidence>
<evidence type="ECO:0000256" key="4">
    <source>
        <dbReference type="ARBA" id="ARBA00022837"/>
    </source>
</evidence>
<dbReference type="InterPro" id="IPR047115">
    <property type="entry name" value="ARSB"/>
</dbReference>
<gene>
    <name evidence="7" type="ORF">HPB48_012638</name>
</gene>